<accession>A0A978UKE6</accession>
<sequence>MFGPNIDHPGHHRTLFSWTRRSNYPVPFKCNGCTQDVEPEGFYCPEEGCEFYLDYTCAYFGHGDYTKIHHPLHPLTFHFESFPNHQTEACLQSFEDNLEILSKYEFRHFFHCHENHTLLPHIFPDNFFKYPATCQGCGKDIWGPELLFKCRRSFECKYYLHIPCSRVPKEMNHLFHPQHTVTLLERPPDDIKQGLHCVACCKRIEDEFVLHCTGVPSILTLDVLFESRP</sequence>
<protein>
    <recommendedName>
        <fullName evidence="3">Phorbol-ester/DAG-type domain-containing protein</fullName>
    </recommendedName>
</protein>
<evidence type="ECO:0000256" key="1">
    <source>
        <dbReference type="ARBA" id="ARBA00022723"/>
    </source>
</evidence>
<keyword evidence="1" id="KW-0479">Metal-binding</keyword>
<evidence type="ECO:0000313" key="4">
    <source>
        <dbReference type="EMBL" id="KAH7515298.1"/>
    </source>
</evidence>
<evidence type="ECO:0000313" key="5">
    <source>
        <dbReference type="Proteomes" id="UP000813462"/>
    </source>
</evidence>
<dbReference type="InterPro" id="IPR002219">
    <property type="entry name" value="PKC_DAG/PE"/>
</dbReference>
<dbReference type="PROSITE" id="PS50081">
    <property type="entry name" value="ZF_DAG_PE_2"/>
    <property type="match status" value="1"/>
</dbReference>
<proteinExistence type="predicted"/>
<dbReference type="AlphaFoldDB" id="A0A978UKE6"/>
<comment type="caution">
    <text evidence="4">The sequence shown here is derived from an EMBL/GenBank/DDBJ whole genome shotgun (WGS) entry which is preliminary data.</text>
</comment>
<dbReference type="Gene3D" id="3.30.60.20">
    <property type="match status" value="1"/>
</dbReference>
<dbReference type="EMBL" id="JAEACU010000010">
    <property type="protein sequence ID" value="KAH7515298.1"/>
    <property type="molecule type" value="Genomic_DNA"/>
</dbReference>
<dbReference type="SUPFAM" id="SSF57889">
    <property type="entry name" value="Cysteine-rich domain"/>
    <property type="match status" value="3"/>
</dbReference>
<name>A0A978UKE6_ZIZJJ</name>
<keyword evidence="2" id="KW-0862">Zinc</keyword>
<reference evidence="4" key="1">
    <citation type="journal article" date="2021" name="Front. Plant Sci.">
        <title>Chromosome-Scale Genome Assembly for Chinese Sour Jujube and Insights Into Its Genome Evolution and Domestication Signature.</title>
        <authorList>
            <person name="Shen L.-Y."/>
            <person name="Luo H."/>
            <person name="Wang X.-L."/>
            <person name="Wang X.-M."/>
            <person name="Qiu X.-J."/>
            <person name="Liu H."/>
            <person name="Zhou S.-S."/>
            <person name="Jia K.-H."/>
            <person name="Nie S."/>
            <person name="Bao Y.-T."/>
            <person name="Zhang R.-G."/>
            <person name="Yun Q.-Z."/>
            <person name="Chai Y.-H."/>
            <person name="Lu J.-Y."/>
            <person name="Li Y."/>
            <person name="Zhao S.-W."/>
            <person name="Mao J.-F."/>
            <person name="Jia S.-G."/>
            <person name="Mao Y.-M."/>
        </authorList>
    </citation>
    <scope>NUCLEOTIDE SEQUENCE</scope>
    <source>
        <strain evidence="4">AT0</strain>
        <tissue evidence="4">Leaf</tissue>
    </source>
</reference>
<organism evidence="4 5">
    <name type="scientific">Ziziphus jujuba var. spinosa</name>
    <dbReference type="NCBI Taxonomy" id="714518"/>
    <lineage>
        <taxon>Eukaryota</taxon>
        <taxon>Viridiplantae</taxon>
        <taxon>Streptophyta</taxon>
        <taxon>Embryophyta</taxon>
        <taxon>Tracheophyta</taxon>
        <taxon>Spermatophyta</taxon>
        <taxon>Magnoliopsida</taxon>
        <taxon>eudicotyledons</taxon>
        <taxon>Gunneridae</taxon>
        <taxon>Pentapetalae</taxon>
        <taxon>rosids</taxon>
        <taxon>fabids</taxon>
        <taxon>Rosales</taxon>
        <taxon>Rhamnaceae</taxon>
        <taxon>Paliureae</taxon>
        <taxon>Ziziphus</taxon>
    </lineage>
</organism>
<evidence type="ECO:0000256" key="2">
    <source>
        <dbReference type="ARBA" id="ARBA00022833"/>
    </source>
</evidence>
<dbReference type="InterPro" id="IPR046349">
    <property type="entry name" value="C1-like_sf"/>
</dbReference>
<dbReference type="PANTHER" id="PTHR46288">
    <property type="entry name" value="PHORBOL-ESTER/DAG-TYPE DOMAIN-CONTAINING PROTEIN"/>
    <property type="match status" value="1"/>
</dbReference>
<evidence type="ECO:0000259" key="3">
    <source>
        <dbReference type="PROSITE" id="PS50081"/>
    </source>
</evidence>
<dbReference type="Proteomes" id="UP000813462">
    <property type="component" value="Unassembled WGS sequence"/>
</dbReference>
<dbReference type="PANTHER" id="PTHR46288:SF80">
    <property type="entry name" value="CYSTEINE_HISTIDINE-RICH C1 DOMAIN FAMILY PROTEIN"/>
    <property type="match status" value="1"/>
</dbReference>
<gene>
    <name evidence="4" type="ORF">FEM48_Zijuj10G0011900</name>
</gene>
<dbReference type="GO" id="GO:0046872">
    <property type="term" value="F:metal ion binding"/>
    <property type="evidence" value="ECO:0007669"/>
    <property type="project" value="UniProtKB-KW"/>
</dbReference>
<feature type="domain" description="Phorbol-ester/DAG-type" evidence="3">
    <location>
        <begin position="120"/>
        <end position="172"/>
    </location>
</feature>